<evidence type="ECO:0000256" key="2">
    <source>
        <dbReference type="SAM" id="SignalP"/>
    </source>
</evidence>
<dbReference type="AlphaFoldDB" id="R6TLB1"/>
<feature type="region of interest" description="Disordered" evidence="1">
    <location>
        <begin position="22"/>
        <end position="52"/>
    </location>
</feature>
<reference evidence="3" key="1">
    <citation type="submission" date="2012-11" db="EMBL/GenBank/DDBJ databases">
        <title>Dependencies among metagenomic species, viruses, plasmids and units of genetic variation.</title>
        <authorList>
            <person name="Nielsen H.B."/>
            <person name="Almeida M."/>
            <person name="Juncker A.S."/>
            <person name="Rasmussen S."/>
            <person name="Li J."/>
            <person name="Sunagawa S."/>
            <person name="Plichta D."/>
            <person name="Gautier L."/>
            <person name="Le Chatelier E."/>
            <person name="Peletier E."/>
            <person name="Bonde I."/>
            <person name="Nielsen T."/>
            <person name="Manichanh C."/>
            <person name="Arumugam M."/>
            <person name="Batto J."/>
            <person name="Santos M.B.Q.D."/>
            <person name="Blom N."/>
            <person name="Borruel N."/>
            <person name="Burgdorf K.S."/>
            <person name="Boumezbeur F."/>
            <person name="Casellas F."/>
            <person name="Dore J."/>
            <person name="Guarner F."/>
            <person name="Hansen T."/>
            <person name="Hildebrand F."/>
            <person name="Kaas R.S."/>
            <person name="Kennedy S."/>
            <person name="Kristiansen K."/>
            <person name="Kultima J.R."/>
            <person name="Leonard P."/>
            <person name="Levenez F."/>
            <person name="Lund O."/>
            <person name="Moumen B."/>
            <person name="Le Paslier D."/>
            <person name="Pons N."/>
            <person name="Pedersen O."/>
            <person name="Prifti E."/>
            <person name="Qin J."/>
            <person name="Raes J."/>
            <person name="Tap J."/>
            <person name="Tims S."/>
            <person name="Ussery D.W."/>
            <person name="Yamada T."/>
            <person name="MetaHit consortium"/>
            <person name="Renault P."/>
            <person name="Sicheritz-Ponten T."/>
            <person name="Bork P."/>
            <person name="Wang J."/>
            <person name="Brunak S."/>
            <person name="Ehrlich S.D."/>
        </authorList>
    </citation>
    <scope>NUCLEOTIDE SEQUENCE [LARGE SCALE GENOMIC DNA]</scope>
</reference>
<evidence type="ECO:0008006" key="5">
    <source>
        <dbReference type="Google" id="ProtNLM"/>
    </source>
</evidence>
<dbReference type="PROSITE" id="PS51257">
    <property type="entry name" value="PROKAR_LIPOPROTEIN"/>
    <property type="match status" value="1"/>
</dbReference>
<evidence type="ECO:0000313" key="4">
    <source>
        <dbReference type="Proteomes" id="UP000017938"/>
    </source>
</evidence>
<accession>R6TLB1</accession>
<feature type="compositionally biased region" description="Polar residues" evidence="1">
    <location>
        <begin position="24"/>
        <end position="51"/>
    </location>
</feature>
<dbReference type="Proteomes" id="UP000017938">
    <property type="component" value="Unassembled WGS sequence"/>
</dbReference>
<dbReference type="EMBL" id="CBFW010000140">
    <property type="protein sequence ID" value="CDC73025.1"/>
    <property type="molecule type" value="Genomic_DNA"/>
</dbReference>
<proteinExistence type="predicted"/>
<evidence type="ECO:0000313" key="3">
    <source>
        <dbReference type="EMBL" id="CDC73025.1"/>
    </source>
</evidence>
<evidence type="ECO:0000256" key="1">
    <source>
        <dbReference type="SAM" id="MobiDB-lite"/>
    </source>
</evidence>
<keyword evidence="2" id="KW-0732">Signal</keyword>
<feature type="chain" id="PRO_5039535650" description="Lipoprotein" evidence="2">
    <location>
        <begin position="23"/>
        <end position="194"/>
    </location>
</feature>
<comment type="caution">
    <text evidence="3">The sequence shown here is derived from an EMBL/GenBank/DDBJ whole genome shotgun (WGS) entry which is preliminary data.</text>
</comment>
<feature type="signal peptide" evidence="2">
    <location>
        <begin position="1"/>
        <end position="22"/>
    </location>
</feature>
<sequence length="194" mass="20833">MKKLIMLILAAVMLLASCGGRGGNTKQSQNSDSKVTTGTDVITGTEGTTGAQAPDIPIEEALVVPEEELREGIESALKKKDFMLNEIKWTKITESGKIEDWFRCYGIFNGCAVIFSDGTACVIDIQTVAGYDFANGSAFALYGYKDGTLYDLADAFDKGFITKEKVGIAAGRHKAVTDFLHGDGFHDGLTESGR</sequence>
<gene>
    <name evidence="3" type="ORF">BN580_01138</name>
</gene>
<organism evidence="3 4">
    <name type="scientific">Candidatus Colimorpha enterica</name>
    <dbReference type="NCBI Taxonomy" id="3083063"/>
    <lineage>
        <taxon>Bacteria</taxon>
        <taxon>Pseudomonadati</taxon>
        <taxon>Bacteroidota</taxon>
        <taxon>Bacteroidia</taxon>
        <taxon>Bacteroidales</taxon>
        <taxon>Candidatus Colimorpha</taxon>
    </lineage>
</organism>
<protein>
    <recommendedName>
        <fullName evidence="5">Lipoprotein</fullName>
    </recommendedName>
</protein>
<name>R6TLB1_9BACT</name>